<feature type="disulfide bond" evidence="13">
    <location>
        <begin position="113"/>
        <end position="118"/>
    </location>
</feature>
<comment type="catalytic activity">
    <reaction evidence="1">
        <text>2 a phenolic donor + H2O2 = 2 a phenolic radical donor + 2 H2O</text>
        <dbReference type="Rhea" id="RHEA:56136"/>
        <dbReference type="ChEBI" id="CHEBI:15377"/>
        <dbReference type="ChEBI" id="CHEBI:16240"/>
        <dbReference type="ChEBI" id="CHEBI:139520"/>
        <dbReference type="ChEBI" id="CHEBI:139521"/>
        <dbReference type="EC" id="1.11.1.7"/>
    </reaction>
</comment>
<dbReference type="PROSITE" id="PS00436">
    <property type="entry name" value="PEROXIDASE_2"/>
    <property type="match status" value="1"/>
</dbReference>
<evidence type="ECO:0000256" key="5">
    <source>
        <dbReference type="ARBA" id="ARBA00022617"/>
    </source>
</evidence>
<evidence type="ECO:0000256" key="8">
    <source>
        <dbReference type="ARBA" id="ARBA00023002"/>
    </source>
</evidence>
<keyword evidence="6 11" id="KW-0479">Metal-binding</keyword>
<evidence type="ECO:0000256" key="10">
    <source>
        <dbReference type="PIRSR" id="PIRSR600823-1"/>
    </source>
</evidence>
<feature type="binding site" evidence="11">
    <location>
        <position position="121"/>
    </location>
    <ligand>
        <name>Ca(2+)</name>
        <dbReference type="ChEBI" id="CHEBI:29108"/>
        <label>1</label>
    </ligand>
</feature>
<dbReference type="InterPro" id="IPR019794">
    <property type="entry name" value="Peroxidases_AS"/>
</dbReference>
<dbReference type="PANTHER" id="PTHR31388">
    <property type="entry name" value="PEROXIDASE 72-RELATED"/>
    <property type="match status" value="1"/>
</dbReference>
<evidence type="ECO:0000259" key="15">
    <source>
        <dbReference type="PROSITE" id="PS50873"/>
    </source>
</evidence>
<comment type="similarity">
    <text evidence="14">Belongs to the peroxidase family.</text>
</comment>
<dbReference type="PANTHER" id="PTHR31388:SF115">
    <property type="entry name" value="PEROXIDASE 5"/>
    <property type="match status" value="1"/>
</dbReference>
<dbReference type="PROSITE" id="PS50873">
    <property type="entry name" value="PEROXIDASE_4"/>
    <property type="match status" value="1"/>
</dbReference>
<reference evidence="16" key="1">
    <citation type="journal article" date="2019" name="Sci. Rep.">
        <title>Draft genome of Tanacetum cinerariifolium, the natural source of mosquito coil.</title>
        <authorList>
            <person name="Yamashiro T."/>
            <person name="Shiraishi A."/>
            <person name="Satake H."/>
            <person name="Nakayama K."/>
        </authorList>
    </citation>
    <scope>NUCLEOTIDE SEQUENCE</scope>
</reference>
<protein>
    <recommendedName>
        <fullName evidence="3">peroxidase</fullName>
        <ecNumber evidence="3">1.11.1.7</ecNumber>
    </recommendedName>
</protein>
<feature type="binding site" evidence="11">
    <location>
        <position position="115"/>
    </location>
    <ligand>
        <name>Ca(2+)</name>
        <dbReference type="ChEBI" id="CHEBI:29108"/>
        <label>1</label>
    </ligand>
</feature>
<evidence type="ECO:0000256" key="13">
    <source>
        <dbReference type="PIRSR" id="PIRSR600823-5"/>
    </source>
</evidence>
<dbReference type="Pfam" id="PF00141">
    <property type="entry name" value="peroxidase"/>
    <property type="match status" value="1"/>
</dbReference>
<keyword evidence="9" id="KW-0408">Iron</keyword>
<evidence type="ECO:0000256" key="7">
    <source>
        <dbReference type="ARBA" id="ARBA00022837"/>
    </source>
</evidence>
<dbReference type="SUPFAM" id="SSF48113">
    <property type="entry name" value="Heme-dependent peroxidases"/>
    <property type="match status" value="1"/>
</dbReference>
<dbReference type="GO" id="GO:0140825">
    <property type="term" value="F:lactoperoxidase activity"/>
    <property type="evidence" value="ECO:0007669"/>
    <property type="project" value="UniProtKB-EC"/>
</dbReference>
<dbReference type="InterPro" id="IPR000823">
    <property type="entry name" value="Peroxidase_pln"/>
</dbReference>
<evidence type="ECO:0000256" key="2">
    <source>
        <dbReference type="ARBA" id="ARBA00001970"/>
    </source>
</evidence>
<comment type="cofactor">
    <cofactor evidence="11">
        <name>Ca(2+)</name>
        <dbReference type="ChEBI" id="CHEBI:29108"/>
    </cofactor>
    <text evidence="11">Binds 2 calcium ions per subunit.</text>
</comment>
<evidence type="ECO:0000256" key="4">
    <source>
        <dbReference type="ARBA" id="ARBA00022559"/>
    </source>
</evidence>
<keyword evidence="13" id="KW-1015">Disulfide bond</keyword>
<evidence type="ECO:0000256" key="6">
    <source>
        <dbReference type="ARBA" id="ARBA00022723"/>
    </source>
</evidence>
<dbReference type="EMBL" id="BKCJ010006911">
    <property type="protein sequence ID" value="GEU74580.1"/>
    <property type="molecule type" value="Genomic_DNA"/>
</dbReference>
<evidence type="ECO:0000256" key="14">
    <source>
        <dbReference type="RuleBase" id="RU004241"/>
    </source>
</evidence>
<feature type="binding site" evidence="11">
    <location>
        <position position="117"/>
    </location>
    <ligand>
        <name>Ca(2+)</name>
        <dbReference type="ChEBI" id="CHEBI:29108"/>
        <label>1</label>
    </ligand>
</feature>
<evidence type="ECO:0000256" key="12">
    <source>
        <dbReference type="PIRSR" id="PIRSR600823-4"/>
    </source>
</evidence>
<accession>A0A6L2MLI7</accession>
<evidence type="ECO:0000313" key="16">
    <source>
        <dbReference type="EMBL" id="GEU74580.1"/>
    </source>
</evidence>
<organism evidence="16">
    <name type="scientific">Tanacetum cinerariifolium</name>
    <name type="common">Dalmatian daisy</name>
    <name type="synonym">Chrysanthemum cinerariifolium</name>
    <dbReference type="NCBI Taxonomy" id="118510"/>
    <lineage>
        <taxon>Eukaryota</taxon>
        <taxon>Viridiplantae</taxon>
        <taxon>Streptophyta</taxon>
        <taxon>Embryophyta</taxon>
        <taxon>Tracheophyta</taxon>
        <taxon>Spermatophyta</taxon>
        <taxon>Magnoliopsida</taxon>
        <taxon>eudicotyledons</taxon>
        <taxon>Gunneridae</taxon>
        <taxon>Pentapetalae</taxon>
        <taxon>asterids</taxon>
        <taxon>campanulids</taxon>
        <taxon>Asterales</taxon>
        <taxon>Asteraceae</taxon>
        <taxon>Asteroideae</taxon>
        <taxon>Anthemideae</taxon>
        <taxon>Anthemidinae</taxon>
        <taxon>Tanacetum</taxon>
    </lineage>
</organism>
<evidence type="ECO:0000256" key="1">
    <source>
        <dbReference type="ARBA" id="ARBA00000189"/>
    </source>
</evidence>
<dbReference type="AlphaFoldDB" id="A0A6L2MLI7"/>
<gene>
    <name evidence="16" type="ORF">Tci_046558</name>
</gene>
<dbReference type="EC" id="1.11.1.7" evidence="3"/>
<keyword evidence="8" id="KW-0560">Oxidoreductase</keyword>
<keyword evidence="5" id="KW-0349">Heme</keyword>
<feature type="binding site" evidence="11">
    <location>
        <position position="112"/>
    </location>
    <ligand>
        <name>Ca(2+)</name>
        <dbReference type="ChEBI" id="CHEBI:29108"/>
        <label>1</label>
    </ligand>
</feature>
<dbReference type="GO" id="GO:0006979">
    <property type="term" value="P:response to oxidative stress"/>
    <property type="evidence" value="ECO:0007669"/>
    <property type="project" value="InterPro"/>
</dbReference>
<dbReference type="InterPro" id="IPR002016">
    <property type="entry name" value="Haem_peroxidase"/>
</dbReference>
<feature type="binding site" evidence="11">
    <location>
        <position position="133"/>
    </location>
    <ligand>
        <name>Ca(2+)</name>
        <dbReference type="ChEBI" id="CHEBI:29108"/>
        <label>1</label>
    </ligand>
</feature>
<sequence>MSFFNGGDHSSKKPIWVKCYKMLASKEKGLLKRSMVKTVKLVGLVVGGFRIASVRMLIDDRMLPEISFKTRWIKAVPIKVYVHAWKVRTSIRTAISRECRMAASILRLHFHDCFVQGCDASILLDDSPTIISEKNAYLIRVQLEVLM</sequence>
<dbReference type="GO" id="GO:0020037">
    <property type="term" value="F:heme binding"/>
    <property type="evidence" value="ECO:0007669"/>
    <property type="project" value="InterPro"/>
</dbReference>
<proteinExistence type="inferred from homology"/>
<dbReference type="GO" id="GO:0046872">
    <property type="term" value="F:metal ion binding"/>
    <property type="evidence" value="ECO:0007669"/>
    <property type="project" value="UniProtKB-KW"/>
</dbReference>
<comment type="caution">
    <text evidence="16">The sequence shown here is derived from an EMBL/GenBank/DDBJ whole genome shotgun (WGS) entry which is preliminary data.</text>
</comment>
<evidence type="ECO:0000256" key="9">
    <source>
        <dbReference type="ARBA" id="ARBA00023004"/>
    </source>
</evidence>
<feature type="binding site" evidence="11">
    <location>
        <position position="119"/>
    </location>
    <ligand>
        <name>Ca(2+)</name>
        <dbReference type="ChEBI" id="CHEBI:29108"/>
        <label>1</label>
    </ligand>
</feature>
<evidence type="ECO:0000256" key="11">
    <source>
        <dbReference type="PIRSR" id="PIRSR600823-3"/>
    </source>
</evidence>
<comment type="cofactor">
    <cofactor evidence="2">
        <name>heme b</name>
        <dbReference type="ChEBI" id="CHEBI:60344"/>
    </cofactor>
</comment>
<feature type="active site" description="Proton acceptor" evidence="10">
    <location>
        <position position="111"/>
    </location>
</feature>
<evidence type="ECO:0000256" key="3">
    <source>
        <dbReference type="ARBA" id="ARBA00012313"/>
    </source>
</evidence>
<dbReference type="Gene3D" id="1.10.520.10">
    <property type="match status" value="1"/>
</dbReference>
<dbReference type="InterPro" id="IPR010255">
    <property type="entry name" value="Haem_peroxidase_sf"/>
</dbReference>
<feature type="domain" description="Plant heme peroxidase family profile" evidence="15">
    <location>
        <begin position="87"/>
        <end position="136"/>
    </location>
</feature>
<keyword evidence="4 16" id="KW-0575">Peroxidase</keyword>
<keyword evidence="7 11" id="KW-0106">Calcium</keyword>
<name>A0A6L2MLI7_TANCI</name>
<feature type="site" description="Transition state stabilizer" evidence="12">
    <location>
        <position position="107"/>
    </location>
</feature>